<dbReference type="SUPFAM" id="SSF47729">
    <property type="entry name" value="IHF-like DNA-binding proteins"/>
    <property type="match status" value="1"/>
</dbReference>
<dbReference type="Gene3D" id="4.10.520.10">
    <property type="entry name" value="IHF-like DNA-binding proteins"/>
    <property type="match status" value="1"/>
</dbReference>
<evidence type="ECO:0000313" key="6">
    <source>
        <dbReference type="Proteomes" id="UP000028134"/>
    </source>
</evidence>
<dbReference type="Pfam" id="PF00216">
    <property type="entry name" value="Bac_DNA_binding"/>
    <property type="match status" value="1"/>
</dbReference>
<dbReference type="PANTHER" id="PTHR33175:SF3">
    <property type="entry name" value="DNA-BINDING PROTEIN HU-BETA"/>
    <property type="match status" value="1"/>
</dbReference>
<dbReference type="InterPro" id="IPR000119">
    <property type="entry name" value="Hist_DNA-bd"/>
</dbReference>
<dbReference type="AlphaFoldDB" id="A0A078RBK4"/>
<dbReference type="CDD" id="cd13832">
    <property type="entry name" value="IHF"/>
    <property type="match status" value="1"/>
</dbReference>
<accession>A0A078RBK4</accession>
<dbReference type="PANTHER" id="PTHR33175">
    <property type="entry name" value="DNA-BINDING PROTEIN HU"/>
    <property type="match status" value="1"/>
</dbReference>
<dbReference type="GO" id="GO:0030527">
    <property type="term" value="F:structural constituent of chromatin"/>
    <property type="evidence" value="ECO:0007669"/>
    <property type="project" value="InterPro"/>
</dbReference>
<dbReference type="SMART" id="SM00411">
    <property type="entry name" value="BHL"/>
    <property type="match status" value="1"/>
</dbReference>
<dbReference type="GeneID" id="60062897"/>
<keyword evidence="3 5" id="KW-0238">DNA-binding</keyword>
<dbReference type="PATRIC" id="fig|1339350.3.peg.1918"/>
<evidence type="ECO:0000256" key="3">
    <source>
        <dbReference type="ARBA" id="ARBA00023125"/>
    </source>
</evidence>
<name>A0A078RBK4_PHOVU</name>
<keyword evidence="2" id="KW-0226">DNA condensation</keyword>
<proteinExistence type="inferred from homology"/>
<dbReference type="Proteomes" id="UP000028134">
    <property type="component" value="Unassembled WGS sequence"/>
</dbReference>
<dbReference type="EMBL" id="JNHI01000009">
    <property type="protein sequence ID" value="KDS31347.1"/>
    <property type="molecule type" value="Genomic_DNA"/>
</dbReference>
<evidence type="ECO:0000256" key="2">
    <source>
        <dbReference type="ARBA" id="ARBA00023067"/>
    </source>
</evidence>
<dbReference type="RefSeq" id="WP_005938110.1">
    <property type="nucleotide sequence ID" value="NZ_JNHI01000009.1"/>
</dbReference>
<evidence type="ECO:0000256" key="1">
    <source>
        <dbReference type="ARBA" id="ARBA00010529"/>
    </source>
</evidence>
<reference evidence="5 6" key="1">
    <citation type="submission" date="2014-04" db="EMBL/GenBank/DDBJ databases">
        <authorList>
            <person name="Sears C."/>
            <person name="Carroll K."/>
            <person name="Sack B.R."/>
            <person name="Qadri F."/>
            <person name="Myers L.L."/>
            <person name="Chung G.-T."/>
            <person name="Escheverria P."/>
            <person name="Fraser C.M."/>
            <person name="Sadzewicz L."/>
            <person name="Shefchek K.A."/>
            <person name="Tallon L."/>
            <person name="Das S.P."/>
            <person name="Daugherty S."/>
            <person name="Mongodin E.F."/>
        </authorList>
    </citation>
    <scope>NUCLEOTIDE SEQUENCE [LARGE SCALE GENOMIC DNA]</scope>
    <source>
        <strain evidence="6">3775 SL(B) 10 (iv)</strain>
    </source>
</reference>
<evidence type="ECO:0000256" key="4">
    <source>
        <dbReference type="RuleBase" id="RU003939"/>
    </source>
</evidence>
<dbReference type="InterPro" id="IPR010992">
    <property type="entry name" value="IHF-like_DNA-bd_dom_sf"/>
</dbReference>
<comment type="caution">
    <text evidence="5">The sequence shown here is derived from an EMBL/GenBank/DDBJ whole genome shotgun (WGS) entry which is preliminary data.</text>
</comment>
<dbReference type="GO" id="GO:0003677">
    <property type="term" value="F:DNA binding"/>
    <property type="evidence" value="ECO:0007669"/>
    <property type="project" value="UniProtKB-KW"/>
</dbReference>
<organism evidence="5 6">
    <name type="scientific">Phocaeicola vulgatus str. 3775 SL</name>
    <name type="common">B</name>
    <name type="synonym">iv</name>
    <dbReference type="NCBI Taxonomy" id="1339350"/>
    <lineage>
        <taxon>Bacteria</taxon>
        <taxon>Pseudomonadati</taxon>
        <taxon>Bacteroidota</taxon>
        <taxon>Bacteroidia</taxon>
        <taxon>Bacteroidales</taxon>
        <taxon>Bacteroidaceae</taxon>
        <taxon>Phocaeicola</taxon>
    </lineage>
</organism>
<sequence>MRKIEIVEHVINNTTISRSQAIQAVDCAFDAIEKALCKGESVYIRGFGTIKTYITKERKARNIYKRTTVIIPARRTVKLVVSKQLKEKMNS</sequence>
<protein>
    <submittedName>
        <fullName evidence="5">Bacterial DNA-binding family protein</fullName>
    </submittedName>
</protein>
<gene>
    <name evidence="5" type="ORF">M097_1993</name>
</gene>
<evidence type="ECO:0000313" key="5">
    <source>
        <dbReference type="EMBL" id="KDS31347.1"/>
    </source>
</evidence>
<comment type="similarity">
    <text evidence="1 4">Belongs to the bacterial histone-like protein family.</text>
</comment>
<dbReference type="GO" id="GO:0030261">
    <property type="term" value="P:chromosome condensation"/>
    <property type="evidence" value="ECO:0007669"/>
    <property type="project" value="UniProtKB-KW"/>
</dbReference>